<dbReference type="GO" id="GO:0071555">
    <property type="term" value="P:cell wall organization"/>
    <property type="evidence" value="ECO:0007669"/>
    <property type="project" value="UniProtKB-KW"/>
</dbReference>
<keyword evidence="10" id="KW-0732">Signal</keyword>
<name>D8S296_SELML</name>
<dbReference type="SUPFAM" id="SSF51126">
    <property type="entry name" value="Pectin lyase-like"/>
    <property type="match status" value="1"/>
</dbReference>
<evidence type="ECO:0000256" key="2">
    <source>
        <dbReference type="ARBA" id="ARBA00008834"/>
    </source>
</evidence>
<dbReference type="InterPro" id="IPR000743">
    <property type="entry name" value="Glyco_hydro_28"/>
</dbReference>
<evidence type="ECO:0000256" key="9">
    <source>
        <dbReference type="SAM" id="MobiDB-lite"/>
    </source>
</evidence>
<feature type="chain" id="PRO_5003122358" description="Pectate lyase superfamily protein domain-containing protein" evidence="10">
    <location>
        <begin position="22"/>
        <end position="804"/>
    </location>
</feature>
<reference evidence="11 12" key="1">
    <citation type="journal article" date="2011" name="Science">
        <title>The Selaginella genome identifies genetic changes associated with the evolution of vascular plants.</title>
        <authorList>
            <person name="Banks J.A."/>
            <person name="Nishiyama T."/>
            <person name="Hasebe M."/>
            <person name="Bowman J.L."/>
            <person name="Gribskov M."/>
            <person name="dePamphilis C."/>
            <person name="Albert V.A."/>
            <person name="Aono N."/>
            <person name="Aoyama T."/>
            <person name="Ambrose B.A."/>
            <person name="Ashton N.W."/>
            <person name="Axtell M.J."/>
            <person name="Barker E."/>
            <person name="Barker M.S."/>
            <person name="Bennetzen J.L."/>
            <person name="Bonawitz N.D."/>
            <person name="Chapple C."/>
            <person name="Cheng C."/>
            <person name="Correa L.G."/>
            <person name="Dacre M."/>
            <person name="DeBarry J."/>
            <person name="Dreyer I."/>
            <person name="Elias M."/>
            <person name="Engstrom E.M."/>
            <person name="Estelle M."/>
            <person name="Feng L."/>
            <person name="Finet C."/>
            <person name="Floyd S.K."/>
            <person name="Frommer W.B."/>
            <person name="Fujita T."/>
            <person name="Gramzow L."/>
            <person name="Gutensohn M."/>
            <person name="Harholt J."/>
            <person name="Hattori M."/>
            <person name="Heyl A."/>
            <person name="Hirai T."/>
            <person name="Hiwatashi Y."/>
            <person name="Ishikawa M."/>
            <person name="Iwata M."/>
            <person name="Karol K.G."/>
            <person name="Koehler B."/>
            <person name="Kolukisaoglu U."/>
            <person name="Kubo M."/>
            <person name="Kurata T."/>
            <person name="Lalonde S."/>
            <person name="Li K."/>
            <person name="Li Y."/>
            <person name="Litt A."/>
            <person name="Lyons E."/>
            <person name="Manning G."/>
            <person name="Maruyama T."/>
            <person name="Michael T.P."/>
            <person name="Mikami K."/>
            <person name="Miyazaki S."/>
            <person name="Morinaga S."/>
            <person name="Murata T."/>
            <person name="Mueller-Roeber B."/>
            <person name="Nelson D.R."/>
            <person name="Obara M."/>
            <person name="Oguri Y."/>
            <person name="Olmstead R.G."/>
            <person name="Onodera N."/>
            <person name="Petersen B.L."/>
            <person name="Pils B."/>
            <person name="Prigge M."/>
            <person name="Rensing S.A."/>
            <person name="Riano-Pachon D.M."/>
            <person name="Roberts A.W."/>
            <person name="Sato Y."/>
            <person name="Scheller H.V."/>
            <person name="Schulz B."/>
            <person name="Schulz C."/>
            <person name="Shakirov E.V."/>
            <person name="Shibagaki N."/>
            <person name="Shinohara N."/>
            <person name="Shippen D.E."/>
            <person name="Soerensen I."/>
            <person name="Sotooka R."/>
            <person name="Sugimoto N."/>
            <person name="Sugita M."/>
            <person name="Sumikawa N."/>
            <person name="Tanurdzic M."/>
            <person name="Theissen G."/>
            <person name="Ulvskov P."/>
            <person name="Wakazuki S."/>
            <person name="Weng J.K."/>
            <person name="Willats W.W."/>
            <person name="Wipf D."/>
            <person name="Wolf P.G."/>
            <person name="Yang L."/>
            <person name="Zimmer A.D."/>
            <person name="Zhu Q."/>
            <person name="Mitros T."/>
            <person name="Hellsten U."/>
            <person name="Loque D."/>
            <person name="Otillar R."/>
            <person name="Salamov A."/>
            <person name="Schmutz J."/>
            <person name="Shapiro H."/>
            <person name="Lindquist E."/>
            <person name="Lucas S."/>
            <person name="Rokhsar D."/>
            <person name="Grigoriev I.V."/>
        </authorList>
    </citation>
    <scope>NUCLEOTIDE SEQUENCE [LARGE SCALE GENOMIC DNA]</scope>
</reference>
<evidence type="ECO:0000256" key="6">
    <source>
        <dbReference type="ARBA" id="ARBA00023295"/>
    </source>
</evidence>
<proteinExistence type="inferred from homology"/>
<dbReference type="Pfam" id="PF01161">
    <property type="entry name" value="PBP"/>
    <property type="match status" value="1"/>
</dbReference>
<dbReference type="Gene3D" id="2.160.20.10">
    <property type="entry name" value="Single-stranded right-handed beta-helix, Pectin lyase-like"/>
    <property type="match status" value="1"/>
</dbReference>
<keyword evidence="3" id="KW-0134">Cell wall</keyword>
<dbReference type="InterPro" id="IPR011050">
    <property type="entry name" value="Pectin_lyase_fold/virulence"/>
</dbReference>
<dbReference type="InterPro" id="IPR008914">
    <property type="entry name" value="PEBP"/>
</dbReference>
<evidence type="ECO:0000313" key="11">
    <source>
        <dbReference type="EMBL" id="EFJ21596.1"/>
    </source>
</evidence>
<sequence length="804" mass="88013">MKSYVCMAAVLLLDFLGASYGSSDRCFCPCSSPSATVAPPPFHSPPAPSSPPPPPAFHSTPPPVSLSLEISYGGVPVRIGSIFSCRDTVSTPQIRVTGHADPNQLYSLIMLDRRASRSIFSIADQYTYIHYWVANIRGSSINNGDGTLGRVLEGYMQPAPHDYLLHNYEFLLVPQQQMINTPLADRFVKDVDSMMLQYNLGKPVATTSFTEQLRAALTSSGSKVKSPRTHNANPFLGGQPFVGDEKVQLLTHELHERAHLLLRSREVVDAECVHCYVPHPQIQAQLQRLDEAIVAKSMAALPVDPGPVREAPVAVHDDRDVLRHWAAEEDPDAEPGNRPAQRIPDRPEHCLPRTLKIIPYFGQGMRAIAMAIAIAFASVGSALEDSDFLFVPPVFDVTSFGALGDGETDDSQAFLSAWEAACFVPSSTVLFPATYSFVIGPVELSGPCADYITLRVDGTIMARDDLSNWNVDLDGWLVFSGLQLFRLTGYGVIDGRGLPNEITNRSSQSVLLRRSSAVEISYLTLKDSQEFHLSVESCNEVYMTGLQVVAPSDSPNTDGIHIVRSENVYLQDTLIGTGDDCISIQTGSYNIYIERVTCGPGHGVSIGGLGKYDSWACVAGVYVKDLGGTGVVRDVHFESVTMNDVAFPVIINQFYCDSVLPCENQTDAVQVHDVYFKNIRGTSRTDFSVYLACSDTVPCQNIFLQDVICLHGCGIFLESSPDNDKVHAGFESGSKSFRLFNPGFGECVMIPPKAFLCFKDSLQVPWRKARATFTHSRTRLENDGVVCVAGVTRVEGWTRATRDE</sequence>
<keyword evidence="12" id="KW-1185">Reference proteome</keyword>
<dbReference type="KEGG" id="smo:SELMODRAFT_417452"/>
<dbReference type="EMBL" id="GL377599">
    <property type="protein sequence ID" value="EFJ21596.1"/>
    <property type="molecule type" value="Genomic_DNA"/>
</dbReference>
<gene>
    <name evidence="11" type="ORF">SELMODRAFT_417452</name>
</gene>
<evidence type="ECO:0000256" key="5">
    <source>
        <dbReference type="ARBA" id="ARBA00022801"/>
    </source>
</evidence>
<dbReference type="InParanoid" id="D8S296"/>
<dbReference type="eggNOG" id="ENOG502R29U">
    <property type="taxonomic scope" value="Eukaryota"/>
</dbReference>
<keyword evidence="5 8" id="KW-0378">Hydrolase</keyword>
<evidence type="ECO:0000256" key="4">
    <source>
        <dbReference type="ARBA" id="ARBA00022525"/>
    </source>
</evidence>
<comment type="similarity">
    <text evidence="2 8">Belongs to the glycosyl hydrolase 28 family.</text>
</comment>
<dbReference type="GO" id="GO:0004650">
    <property type="term" value="F:polygalacturonase activity"/>
    <property type="evidence" value="ECO:0007669"/>
    <property type="project" value="InterPro"/>
</dbReference>
<dbReference type="PANTHER" id="PTHR31375">
    <property type="match status" value="1"/>
</dbReference>
<organism evidence="12">
    <name type="scientific">Selaginella moellendorffii</name>
    <name type="common">Spikemoss</name>
    <dbReference type="NCBI Taxonomy" id="88036"/>
    <lineage>
        <taxon>Eukaryota</taxon>
        <taxon>Viridiplantae</taxon>
        <taxon>Streptophyta</taxon>
        <taxon>Embryophyta</taxon>
        <taxon>Tracheophyta</taxon>
        <taxon>Lycopodiopsida</taxon>
        <taxon>Selaginellales</taxon>
        <taxon>Selaginellaceae</taxon>
        <taxon>Selaginella</taxon>
    </lineage>
</organism>
<evidence type="ECO:0000256" key="10">
    <source>
        <dbReference type="SAM" id="SignalP"/>
    </source>
</evidence>
<dbReference type="Gene3D" id="3.90.280.10">
    <property type="entry name" value="PEBP-like"/>
    <property type="match status" value="1"/>
</dbReference>
<accession>D8S296</accession>
<evidence type="ECO:0000256" key="1">
    <source>
        <dbReference type="ARBA" id="ARBA00004191"/>
    </source>
</evidence>
<dbReference type="InterPro" id="IPR035810">
    <property type="entry name" value="PEBP_euk"/>
</dbReference>
<feature type="region of interest" description="Disordered" evidence="9">
    <location>
        <begin position="40"/>
        <end position="61"/>
    </location>
</feature>
<evidence type="ECO:0000313" key="12">
    <source>
        <dbReference type="Proteomes" id="UP000001514"/>
    </source>
</evidence>
<dbReference type="CDD" id="cd00866">
    <property type="entry name" value="PEBP_euk"/>
    <property type="match status" value="1"/>
</dbReference>
<keyword evidence="4" id="KW-0964">Secreted</keyword>
<dbReference type="AlphaFoldDB" id="D8S296"/>
<comment type="subcellular location">
    <subcellularLocation>
        <location evidence="1">Secreted</location>
        <location evidence="1">Cell wall</location>
    </subcellularLocation>
</comment>
<dbReference type="HOGENOM" id="CLU_350363_0_0_1"/>
<evidence type="ECO:0008006" key="13">
    <source>
        <dbReference type="Google" id="ProtNLM"/>
    </source>
</evidence>
<dbReference type="Gramene" id="EFJ21596">
    <property type="protein sequence ID" value="EFJ21596"/>
    <property type="gene ID" value="SELMODRAFT_417452"/>
</dbReference>
<dbReference type="InterPro" id="IPR036610">
    <property type="entry name" value="PEBP-like_sf"/>
</dbReference>
<dbReference type="SUPFAM" id="SSF49777">
    <property type="entry name" value="PEBP-like"/>
    <property type="match status" value="1"/>
</dbReference>
<dbReference type="GO" id="GO:0005975">
    <property type="term" value="P:carbohydrate metabolic process"/>
    <property type="evidence" value="ECO:0007669"/>
    <property type="project" value="InterPro"/>
</dbReference>
<keyword evidence="6 8" id="KW-0326">Glycosidase</keyword>
<dbReference type="STRING" id="88036.D8S296"/>
<dbReference type="Pfam" id="PF00295">
    <property type="entry name" value="Glyco_hydro_28"/>
    <property type="match status" value="1"/>
</dbReference>
<dbReference type="InterPro" id="IPR012334">
    <property type="entry name" value="Pectin_lyas_fold"/>
</dbReference>
<dbReference type="Proteomes" id="UP000001514">
    <property type="component" value="Unassembled WGS sequence"/>
</dbReference>
<protein>
    <recommendedName>
        <fullName evidence="13">Pectate lyase superfamily protein domain-containing protein</fullName>
    </recommendedName>
</protein>
<feature type="signal peptide" evidence="10">
    <location>
        <begin position="1"/>
        <end position="21"/>
    </location>
</feature>
<evidence type="ECO:0000256" key="7">
    <source>
        <dbReference type="ARBA" id="ARBA00023316"/>
    </source>
</evidence>
<evidence type="ECO:0000256" key="8">
    <source>
        <dbReference type="RuleBase" id="RU361169"/>
    </source>
</evidence>
<keyword evidence="7" id="KW-0961">Cell wall biogenesis/degradation</keyword>
<evidence type="ECO:0000256" key="3">
    <source>
        <dbReference type="ARBA" id="ARBA00022512"/>
    </source>
</evidence>